<sequence length="760" mass="81611">MRFPLSSSPLALACALLLATAPAKSQPMDPEAAPPSAVSLTVSGGVSLGVYEAGFLYYALASSRGSQRVDLRLLTGASAGSLNSLLAVLAACGVEAPSPEKSLFWRTWIPIGFDRLFLPSSTTPLGMFSREWLERGAAGIEEAWNQGVSPSCDVVLGVSTTRAEPRVLWAANGRLSLPRIEEKFAIRIQGRGPGKAPRATNYTTPGSRRLEPLLVTDAQGEIPFEHLRNLILASMSFPVAFPPHSLPTCESNSSTTTPAVCPLSEAKTARFIDGGIFDNAPLRLAVGLARDGLRPVDGKLKWRDVPTPGVRDTPKGIAFAFVDPDATEYPVQLPAESQAEAESLPAELAGLVAALVDTARSKELSMLLEEEPEIARHLVVPRRHFPAASAPLFAFLGFFETEFRTFDFYLGMYDARRMLEDVSAGTARFADPLGEPTEEPGGWAPFTCMRAVYDGASDATRACQGDAMADFRALLQVSLDQLYFACSTARKQAEGTTWRNPHCDRAMAGQPPPHVPGIAPSRWPDWKKGATEPELDYSMRLLGAYGFQFRDLGVEPGRGDLAIVRIRESIGRALHRLTSAQPGADKQVVGFAGKLAADSVAFAPPDTVLHFTMGPTQSEVGLSLGAFASRLPTGLRFASAVGFRGLEDVFSSGGGESFSVALVGGLEYRPRTDQSFLAQSRFGLRGGWMFSANDNYGTSDCEDRGASRVTACSRPVVQALAGMAFLERFRVQLVGEWYPGSTNRKTLWSIAPGLGVEVAL</sequence>
<feature type="short sequence motif" description="DGA/G" evidence="2">
    <location>
        <begin position="273"/>
        <end position="275"/>
    </location>
</feature>
<dbReference type="Proteomes" id="UP000315369">
    <property type="component" value="Unassembled WGS sequence"/>
</dbReference>
<keyword evidence="3" id="KW-0732">Signal</keyword>
<dbReference type="Pfam" id="PF01734">
    <property type="entry name" value="Patatin"/>
    <property type="match status" value="1"/>
</dbReference>
<feature type="short sequence motif" description="GXSXG" evidence="2">
    <location>
        <begin position="76"/>
        <end position="80"/>
    </location>
</feature>
<evidence type="ECO:0000313" key="6">
    <source>
        <dbReference type="Proteomes" id="UP000315369"/>
    </source>
</evidence>
<feature type="active site" description="Proton acceptor" evidence="2">
    <location>
        <position position="273"/>
    </location>
</feature>
<feature type="active site" description="Nucleophile" evidence="2">
    <location>
        <position position="78"/>
    </location>
</feature>
<evidence type="ECO:0000256" key="3">
    <source>
        <dbReference type="SAM" id="SignalP"/>
    </source>
</evidence>
<evidence type="ECO:0000256" key="2">
    <source>
        <dbReference type="PROSITE-ProRule" id="PRU01161"/>
    </source>
</evidence>
<name>A0A540X803_9BACT</name>
<dbReference type="Gene3D" id="3.40.1090.10">
    <property type="entry name" value="Cytosolic phospholipase A2 catalytic domain"/>
    <property type="match status" value="1"/>
</dbReference>
<dbReference type="OrthoDB" id="100834at2"/>
<organism evidence="5 6">
    <name type="scientific">Myxococcus llanfairpwllgwyngyllgogerychwyrndrobwllllantysiliogogogochensis</name>
    <dbReference type="NCBI Taxonomy" id="2590453"/>
    <lineage>
        <taxon>Bacteria</taxon>
        <taxon>Pseudomonadati</taxon>
        <taxon>Myxococcota</taxon>
        <taxon>Myxococcia</taxon>
        <taxon>Myxococcales</taxon>
        <taxon>Cystobacterineae</taxon>
        <taxon>Myxococcaceae</taxon>
        <taxon>Myxococcus</taxon>
    </lineage>
</organism>
<evidence type="ECO:0000256" key="1">
    <source>
        <dbReference type="ARBA" id="ARBA00023098"/>
    </source>
</evidence>
<feature type="chain" id="PRO_5022215495" evidence="3">
    <location>
        <begin position="26"/>
        <end position="760"/>
    </location>
</feature>
<dbReference type="GO" id="GO:0016042">
    <property type="term" value="P:lipid catabolic process"/>
    <property type="evidence" value="ECO:0007669"/>
    <property type="project" value="UniProtKB-UniRule"/>
</dbReference>
<reference evidence="5 6" key="1">
    <citation type="submission" date="2019-06" db="EMBL/GenBank/DDBJ databases">
        <authorList>
            <person name="Livingstone P."/>
            <person name="Whitworth D."/>
        </authorList>
    </citation>
    <scope>NUCLEOTIDE SEQUENCE [LARGE SCALE GENOMIC DNA]</scope>
    <source>
        <strain evidence="5 6">AM401</strain>
    </source>
</reference>
<dbReference type="GO" id="GO:0016787">
    <property type="term" value="F:hydrolase activity"/>
    <property type="evidence" value="ECO:0007669"/>
    <property type="project" value="UniProtKB-UniRule"/>
</dbReference>
<keyword evidence="2" id="KW-0442">Lipid degradation</keyword>
<comment type="caution">
    <text evidence="5">The sequence shown here is derived from an EMBL/GenBank/DDBJ whole genome shotgun (WGS) entry which is preliminary data.</text>
</comment>
<evidence type="ECO:0000259" key="4">
    <source>
        <dbReference type="PROSITE" id="PS51635"/>
    </source>
</evidence>
<proteinExistence type="predicted"/>
<accession>A0A540X803</accession>
<keyword evidence="6" id="KW-1185">Reference proteome</keyword>
<feature type="signal peptide" evidence="3">
    <location>
        <begin position="1"/>
        <end position="25"/>
    </location>
</feature>
<dbReference type="SUPFAM" id="SSF52151">
    <property type="entry name" value="FabD/lysophospholipase-like"/>
    <property type="match status" value="1"/>
</dbReference>
<comment type="caution">
    <text evidence="2">Lacks conserved residue(s) required for the propagation of feature annotation.</text>
</comment>
<dbReference type="InterPro" id="IPR002641">
    <property type="entry name" value="PNPLA_dom"/>
</dbReference>
<keyword evidence="2" id="KW-0378">Hydrolase</keyword>
<dbReference type="EMBL" id="VIFM01000017">
    <property type="protein sequence ID" value="TQF16804.1"/>
    <property type="molecule type" value="Genomic_DNA"/>
</dbReference>
<protein>
    <submittedName>
        <fullName evidence="5">Patatin-like phospholipase family protein</fullName>
    </submittedName>
</protein>
<dbReference type="PROSITE" id="PS51635">
    <property type="entry name" value="PNPLA"/>
    <property type="match status" value="1"/>
</dbReference>
<evidence type="ECO:0000313" key="5">
    <source>
        <dbReference type="EMBL" id="TQF16804.1"/>
    </source>
</evidence>
<feature type="domain" description="PNPLA" evidence="4">
    <location>
        <begin position="40"/>
        <end position="286"/>
    </location>
</feature>
<dbReference type="AlphaFoldDB" id="A0A540X803"/>
<keyword evidence="1 2" id="KW-0443">Lipid metabolism</keyword>
<dbReference type="InterPro" id="IPR016035">
    <property type="entry name" value="Acyl_Trfase/lysoPLipase"/>
</dbReference>
<gene>
    <name evidence="5" type="ORF">FJV41_06525</name>
</gene>